<dbReference type="InterPro" id="IPR007435">
    <property type="entry name" value="DUF484"/>
</dbReference>
<evidence type="ECO:0000313" key="2">
    <source>
        <dbReference type="Proteomes" id="UP001501294"/>
    </source>
</evidence>
<organism evidence="1 2">
    <name type="scientific">Kangiella taiwanensis</name>
    <dbReference type="NCBI Taxonomy" id="1079179"/>
    <lineage>
        <taxon>Bacteria</taxon>
        <taxon>Pseudomonadati</taxon>
        <taxon>Pseudomonadota</taxon>
        <taxon>Gammaproteobacteria</taxon>
        <taxon>Kangiellales</taxon>
        <taxon>Kangiellaceae</taxon>
        <taxon>Kangiella</taxon>
    </lineage>
</organism>
<dbReference type="Proteomes" id="UP001501294">
    <property type="component" value="Unassembled WGS sequence"/>
</dbReference>
<comment type="caution">
    <text evidence="1">The sequence shown here is derived from an EMBL/GenBank/DDBJ whole genome shotgun (WGS) entry which is preliminary data.</text>
</comment>
<dbReference type="EMBL" id="BAABFU010000001">
    <property type="protein sequence ID" value="GAA4345993.1"/>
    <property type="molecule type" value="Genomic_DNA"/>
</dbReference>
<dbReference type="PANTHER" id="PTHR38765">
    <property type="entry name" value="DUF484 DOMAIN-CONTAINING PROTEIN"/>
    <property type="match status" value="1"/>
</dbReference>
<dbReference type="RefSeq" id="WP_223576991.1">
    <property type="nucleotide sequence ID" value="NZ_BAABFU010000001.1"/>
</dbReference>
<dbReference type="SUPFAM" id="SSF55781">
    <property type="entry name" value="GAF domain-like"/>
    <property type="match status" value="1"/>
</dbReference>
<protein>
    <submittedName>
        <fullName evidence="1">DUF484 family protein</fullName>
    </submittedName>
</protein>
<proteinExistence type="predicted"/>
<dbReference type="Pfam" id="PF04340">
    <property type="entry name" value="DUF484"/>
    <property type="match status" value="1"/>
</dbReference>
<dbReference type="Gene3D" id="3.30.450.40">
    <property type="match status" value="1"/>
</dbReference>
<reference evidence="2" key="1">
    <citation type="journal article" date="2019" name="Int. J. Syst. Evol. Microbiol.">
        <title>The Global Catalogue of Microorganisms (GCM) 10K type strain sequencing project: providing services to taxonomists for standard genome sequencing and annotation.</title>
        <authorList>
            <consortium name="The Broad Institute Genomics Platform"/>
            <consortium name="The Broad Institute Genome Sequencing Center for Infectious Disease"/>
            <person name="Wu L."/>
            <person name="Ma J."/>
        </authorList>
    </citation>
    <scope>NUCLEOTIDE SEQUENCE [LARGE SCALE GENOMIC DNA]</scope>
    <source>
        <strain evidence="2">JCM 17727</strain>
    </source>
</reference>
<sequence length="222" mass="25104">MGKAAEDLLRVEGKIANYLEKNPEFFERHPQLLENLKINHKVYGSVSLVERQILNLRQRSETLQGRLNEMMNNAQVNSALLVKCSELAVNLIHAPNKQEVVDTLIKQIHDYFDIDDCQVWLCHNDDNLDNVNVSDIDTLRKFTDQQFIQDDPVCGRVTESISQLFESEQTLESYALIPLGEGAEVGIIALGSHDVELFTADMGTLFLRFIGDVAEACLIKET</sequence>
<name>A0ABP8HW84_9GAMM</name>
<accession>A0ABP8HW84</accession>
<keyword evidence="2" id="KW-1185">Reference proteome</keyword>
<gene>
    <name evidence="1" type="ORF">GCM10023150_06870</name>
</gene>
<dbReference type="InterPro" id="IPR029016">
    <property type="entry name" value="GAF-like_dom_sf"/>
</dbReference>
<dbReference type="PANTHER" id="PTHR38765:SF1">
    <property type="entry name" value="DUF484 DOMAIN-CONTAINING PROTEIN"/>
    <property type="match status" value="1"/>
</dbReference>
<evidence type="ECO:0000313" key="1">
    <source>
        <dbReference type="EMBL" id="GAA4345993.1"/>
    </source>
</evidence>